<gene>
    <name evidence="1" type="ORF">FHS79_003514</name>
</gene>
<evidence type="ECO:0000313" key="1">
    <source>
        <dbReference type="EMBL" id="MBB6229313.1"/>
    </source>
</evidence>
<protein>
    <submittedName>
        <fullName evidence="1">Uncharacterized protein</fullName>
    </submittedName>
</protein>
<accession>A0A841LE53</accession>
<organism evidence="1 2">
    <name type="scientific">Polymorphobacter multimanifer</name>
    <dbReference type="NCBI Taxonomy" id="1070431"/>
    <lineage>
        <taxon>Bacteria</taxon>
        <taxon>Pseudomonadati</taxon>
        <taxon>Pseudomonadota</taxon>
        <taxon>Alphaproteobacteria</taxon>
        <taxon>Sphingomonadales</taxon>
        <taxon>Sphingosinicellaceae</taxon>
        <taxon>Polymorphobacter</taxon>
    </lineage>
</organism>
<dbReference type="Proteomes" id="UP000538147">
    <property type="component" value="Unassembled WGS sequence"/>
</dbReference>
<evidence type="ECO:0000313" key="2">
    <source>
        <dbReference type="Proteomes" id="UP000538147"/>
    </source>
</evidence>
<comment type="caution">
    <text evidence="1">The sequence shown here is derived from an EMBL/GenBank/DDBJ whole genome shotgun (WGS) entry which is preliminary data.</text>
</comment>
<keyword evidence="2" id="KW-1185">Reference proteome</keyword>
<dbReference type="AlphaFoldDB" id="A0A841LE53"/>
<dbReference type="RefSeq" id="WP_184202909.1">
    <property type="nucleotide sequence ID" value="NZ_JACIIV010000041.1"/>
</dbReference>
<reference evidence="1 2" key="1">
    <citation type="submission" date="2020-08" db="EMBL/GenBank/DDBJ databases">
        <title>Genomic Encyclopedia of Type Strains, Phase IV (KMG-IV): sequencing the most valuable type-strain genomes for metagenomic binning, comparative biology and taxonomic classification.</title>
        <authorList>
            <person name="Goeker M."/>
        </authorList>
    </citation>
    <scope>NUCLEOTIDE SEQUENCE [LARGE SCALE GENOMIC DNA]</scope>
    <source>
        <strain evidence="1 2">DSM 102189</strain>
    </source>
</reference>
<dbReference type="EMBL" id="JACIIV010000041">
    <property type="protein sequence ID" value="MBB6229313.1"/>
    <property type="molecule type" value="Genomic_DNA"/>
</dbReference>
<sequence>MADFDIEAIRAQVRAMEFTRGTPSEVEMWREDVEDSRANLVIEDMTPTPNEDAFFEMMLEEGVSPSLVSQILLRLLDHPDAHRSLPVTPMVAAGLKNR</sequence>
<proteinExistence type="predicted"/>
<name>A0A841LE53_9SPHN</name>